<sequence length="134" mass="14562">MRVSRCPILRLLRGGSPATLVGVVHAQPCNWVSTDSGGRPDKLLPGARRSSTEASEGDWPFPFWGASRLRSVMFGGCRPCWSLRVPANSGDGKRRPGQARARSGHISSSKRAKATHNQPVDTVAFYFHQLAPLP</sequence>
<dbReference type="EMBL" id="JAGMUU010000007">
    <property type="protein sequence ID" value="KAH7149443.1"/>
    <property type="molecule type" value="Genomic_DNA"/>
</dbReference>
<dbReference type="AlphaFoldDB" id="A0A9P9F1I1"/>
<gene>
    <name evidence="2" type="ORF">B0J13DRAFT_551500</name>
</gene>
<evidence type="ECO:0000313" key="3">
    <source>
        <dbReference type="Proteomes" id="UP000717696"/>
    </source>
</evidence>
<keyword evidence="3" id="KW-1185">Reference proteome</keyword>
<evidence type="ECO:0000256" key="1">
    <source>
        <dbReference type="SAM" id="MobiDB-lite"/>
    </source>
</evidence>
<accession>A0A9P9F1I1</accession>
<proteinExistence type="predicted"/>
<name>A0A9P9F1I1_9HYPO</name>
<dbReference type="Proteomes" id="UP000717696">
    <property type="component" value="Unassembled WGS sequence"/>
</dbReference>
<feature type="region of interest" description="Disordered" evidence="1">
    <location>
        <begin position="84"/>
        <end position="116"/>
    </location>
</feature>
<comment type="caution">
    <text evidence="2">The sequence shown here is derived from an EMBL/GenBank/DDBJ whole genome shotgun (WGS) entry which is preliminary data.</text>
</comment>
<organism evidence="2 3">
    <name type="scientific">Dactylonectria estremocensis</name>
    <dbReference type="NCBI Taxonomy" id="1079267"/>
    <lineage>
        <taxon>Eukaryota</taxon>
        <taxon>Fungi</taxon>
        <taxon>Dikarya</taxon>
        <taxon>Ascomycota</taxon>
        <taxon>Pezizomycotina</taxon>
        <taxon>Sordariomycetes</taxon>
        <taxon>Hypocreomycetidae</taxon>
        <taxon>Hypocreales</taxon>
        <taxon>Nectriaceae</taxon>
        <taxon>Dactylonectria</taxon>
    </lineage>
</organism>
<feature type="region of interest" description="Disordered" evidence="1">
    <location>
        <begin position="35"/>
        <end position="56"/>
    </location>
</feature>
<protein>
    <submittedName>
        <fullName evidence="2">Uncharacterized protein</fullName>
    </submittedName>
</protein>
<evidence type="ECO:0000313" key="2">
    <source>
        <dbReference type="EMBL" id="KAH7149443.1"/>
    </source>
</evidence>
<reference evidence="2" key="1">
    <citation type="journal article" date="2021" name="Nat. Commun.">
        <title>Genetic determinants of endophytism in the Arabidopsis root mycobiome.</title>
        <authorList>
            <person name="Mesny F."/>
            <person name="Miyauchi S."/>
            <person name="Thiergart T."/>
            <person name="Pickel B."/>
            <person name="Atanasova L."/>
            <person name="Karlsson M."/>
            <person name="Huettel B."/>
            <person name="Barry K.W."/>
            <person name="Haridas S."/>
            <person name="Chen C."/>
            <person name="Bauer D."/>
            <person name="Andreopoulos W."/>
            <person name="Pangilinan J."/>
            <person name="LaButti K."/>
            <person name="Riley R."/>
            <person name="Lipzen A."/>
            <person name="Clum A."/>
            <person name="Drula E."/>
            <person name="Henrissat B."/>
            <person name="Kohler A."/>
            <person name="Grigoriev I.V."/>
            <person name="Martin F.M."/>
            <person name="Hacquard S."/>
        </authorList>
    </citation>
    <scope>NUCLEOTIDE SEQUENCE</scope>
    <source>
        <strain evidence="2">MPI-CAGE-AT-0021</strain>
    </source>
</reference>